<accession>A0A0P7B785</accession>
<name>A0A0P7B785_9HYPO</name>
<gene>
    <name evidence="1" type="ORF">AK830_g4826</name>
</gene>
<organism evidence="1 2">
    <name type="scientific">Neonectria ditissima</name>
    <dbReference type="NCBI Taxonomy" id="78410"/>
    <lineage>
        <taxon>Eukaryota</taxon>
        <taxon>Fungi</taxon>
        <taxon>Dikarya</taxon>
        <taxon>Ascomycota</taxon>
        <taxon>Pezizomycotina</taxon>
        <taxon>Sordariomycetes</taxon>
        <taxon>Hypocreomycetidae</taxon>
        <taxon>Hypocreales</taxon>
        <taxon>Nectriaceae</taxon>
        <taxon>Neonectria</taxon>
    </lineage>
</organism>
<reference evidence="1 2" key="1">
    <citation type="submission" date="2015-09" db="EMBL/GenBank/DDBJ databases">
        <title>Draft genome of a European isolate of the apple canker pathogen Neonectria ditissima.</title>
        <authorList>
            <person name="Gomez-Cortecero A."/>
            <person name="Harrison R.J."/>
            <person name="Armitage A.D."/>
        </authorList>
    </citation>
    <scope>NUCLEOTIDE SEQUENCE [LARGE SCALE GENOMIC DNA]</scope>
    <source>
        <strain evidence="1 2">R09/05</strain>
    </source>
</reference>
<proteinExistence type="predicted"/>
<dbReference type="EMBL" id="LKCW01000060">
    <property type="protein sequence ID" value="KPM41715.1"/>
    <property type="molecule type" value="Genomic_DNA"/>
</dbReference>
<evidence type="ECO:0000313" key="1">
    <source>
        <dbReference type="EMBL" id="KPM41715.1"/>
    </source>
</evidence>
<sequence length="253" mass="28227">MASLVPIQFESLTARYHGLGRKLKLQAKGEIPGYFLTPFFDQEIWEGGLRFSIKAYSGGFGKLPPTKKVEFDFELPILLPIPHFSNKTVIIETAFGVSKVEIEYLEWPEPPADEESVAKTALDAIAPDAIAPTSNPDKKNADITSVLPPIDYFLTDKGTLTLTGLIPKELKSYVDIDFNKEFIKLDTTSVGEGFIKWTVAWNKIPTGADDPQRINVITTIKHDVAIPIWPPISNTTRVIQPYIVSRVWLVAKE</sequence>
<dbReference type="AlphaFoldDB" id="A0A0P7B785"/>
<dbReference type="OrthoDB" id="5076294at2759"/>
<keyword evidence="2" id="KW-1185">Reference proteome</keyword>
<evidence type="ECO:0000313" key="2">
    <source>
        <dbReference type="Proteomes" id="UP000050424"/>
    </source>
</evidence>
<comment type="caution">
    <text evidence="1">The sequence shown here is derived from an EMBL/GenBank/DDBJ whole genome shotgun (WGS) entry which is preliminary data.</text>
</comment>
<dbReference type="Proteomes" id="UP000050424">
    <property type="component" value="Unassembled WGS sequence"/>
</dbReference>
<protein>
    <submittedName>
        <fullName evidence="1">Uncharacterized protein</fullName>
    </submittedName>
</protein>